<dbReference type="EMBL" id="HF936032">
    <property type="protein sequence ID" value="CCX33195.1"/>
    <property type="molecule type" value="Genomic_DNA"/>
</dbReference>
<feature type="region of interest" description="Disordered" evidence="1">
    <location>
        <begin position="302"/>
        <end position="326"/>
    </location>
</feature>
<feature type="transmembrane region" description="Helical" evidence="2">
    <location>
        <begin position="220"/>
        <end position="238"/>
    </location>
</feature>
<evidence type="ECO:0000313" key="4">
    <source>
        <dbReference type="EMBL" id="CCX33195.1"/>
    </source>
</evidence>
<dbReference type="AlphaFoldDB" id="U4LTX5"/>
<keyword evidence="2" id="KW-0812">Transmembrane</keyword>
<organism evidence="4 5">
    <name type="scientific">Pyronema omphalodes (strain CBS 100304)</name>
    <name type="common">Pyronema confluens</name>
    <dbReference type="NCBI Taxonomy" id="1076935"/>
    <lineage>
        <taxon>Eukaryota</taxon>
        <taxon>Fungi</taxon>
        <taxon>Dikarya</taxon>
        <taxon>Ascomycota</taxon>
        <taxon>Pezizomycotina</taxon>
        <taxon>Pezizomycetes</taxon>
        <taxon>Pezizales</taxon>
        <taxon>Pyronemataceae</taxon>
        <taxon>Pyronema</taxon>
    </lineage>
</organism>
<keyword evidence="3" id="KW-0732">Signal</keyword>
<reference evidence="4 5" key="1">
    <citation type="journal article" date="2013" name="PLoS Genet.">
        <title>The genome and development-dependent transcriptomes of Pyronema confluens: a window into fungal evolution.</title>
        <authorList>
            <person name="Traeger S."/>
            <person name="Altegoer F."/>
            <person name="Freitag M."/>
            <person name="Gabaldon T."/>
            <person name="Kempken F."/>
            <person name="Kumar A."/>
            <person name="Marcet-Houben M."/>
            <person name="Poggeler S."/>
            <person name="Stajich J.E."/>
            <person name="Nowrousian M."/>
        </authorList>
    </citation>
    <scope>NUCLEOTIDE SEQUENCE [LARGE SCALE GENOMIC DNA]</scope>
    <source>
        <strain evidence="5">CBS 100304</strain>
        <tissue evidence="4">Vegetative mycelium</tissue>
    </source>
</reference>
<evidence type="ECO:0000256" key="3">
    <source>
        <dbReference type="SAM" id="SignalP"/>
    </source>
</evidence>
<feature type="signal peptide" evidence="3">
    <location>
        <begin position="1"/>
        <end position="20"/>
    </location>
</feature>
<dbReference type="OrthoDB" id="9451547at2759"/>
<keyword evidence="2" id="KW-1133">Transmembrane helix</keyword>
<accession>U4LTX5</accession>
<dbReference type="STRING" id="1076935.U4LTX5"/>
<evidence type="ECO:0000256" key="1">
    <source>
        <dbReference type="SAM" id="MobiDB-lite"/>
    </source>
</evidence>
<gene>
    <name evidence="4" type="ORF">PCON_14235</name>
</gene>
<keyword evidence="5" id="KW-1185">Reference proteome</keyword>
<dbReference type="eggNOG" id="ENOG502SQ8D">
    <property type="taxonomic scope" value="Eukaryota"/>
</dbReference>
<evidence type="ECO:0000256" key="2">
    <source>
        <dbReference type="SAM" id="Phobius"/>
    </source>
</evidence>
<protein>
    <submittedName>
        <fullName evidence="4">Uncharacterized protein</fullName>
    </submittedName>
</protein>
<dbReference type="PANTHER" id="PTHR35043:SF7">
    <property type="entry name" value="TRANSCRIPTION FACTOR DOMAIN-CONTAINING PROTEIN"/>
    <property type="match status" value="1"/>
</dbReference>
<dbReference type="PANTHER" id="PTHR35043">
    <property type="entry name" value="TRANSCRIPTION FACTOR DOMAIN-CONTAINING PROTEIN"/>
    <property type="match status" value="1"/>
</dbReference>
<proteinExistence type="predicted"/>
<feature type="chain" id="PRO_5004651905" evidence="3">
    <location>
        <begin position="21"/>
        <end position="326"/>
    </location>
</feature>
<feature type="transmembrane region" description="Helical" evidence="2">
    <location>
        <begin position="36"/>
        <end position="55"/>
    </location>
</feature>
<keyword evidence="2" id="KW-0472">Membrane</keyword>
<name>U4LTX5_PYROM</name>
<sequence length="326" mass="36893">MGHVNCTLTFIFCICTVVHANIIPDLTAGYRTLYKTVLMFISIILPEGLVILAYGQWRDACRLNTELEKYFREQALPKDLEPKVNDVSVIKQAKEITKRRENWLGMNGAFFVDMDGFTIDASTCTSTENVGSESMRRLVKLSPRTKSKFTATLTPTGFVKYLKEGYFEFDNPPFQRSHITDKGKTSNIAKVLSASQAMWLLLQSGGRWAGRLKLKQGKNFCVSEIIVACTVLIFFFWWHKPLDVNEPIHIAVVKKLNPTDEHSGISEITPIKDIEAKFKEEASAKLVEMEGVKLGIHWDSSGDLEESQPNQSEYTDGAFVPFNRKH</sequence>
<evidence type="ECO:0000313" key="5">
    <source>
        <dbReference type="Proteomes" id="UP000018144"/>
    </source>
</evidence>
<dbReference type="Proteomes" id="UP000018144">
    <property type="component" value="Unassembled WGS sequence"/>
</dbReference>